<accession>A0ABS4VIH6</accession>
<keyword evidence="3" id="KW-1185">Reference proteome</keyword>
<feature type="compositionally biased region" description="Polar residues" evidence="1">
    <location>
        <begin position="144"/>
        <end position="155"/>
    </location>
</feature>
<sequence>MAQPPRQFGGSIRRGPMAADAFQAQFTQIHNALFRDRRLSFKAKGIFGLISTHRDGFGISQAAIASFATDGVAAVGSGLKELIGFGYLQRERKRNELGQLGEAEYFITDMPQGLILTFDPGFDPLDQGPGAGERNRRSEPGCGNRTQEPAGQTPRSEPKCGFPKQGEPTLENRLHKKTTTSKKTNKTKNDAAAPRSGGTSVRTSTSGSSAREARSGSAASATTPPRPDQSEADPGRPQGGRAGGGQKARHAAAELAIVRSVRAFYPPELLGVLPELPRVSSAILSAMRTDGRTAEQLGERIGYRWIHHGFAAKHAAGKLSSPVGAAVAMVRPLRRGDRYACADARCENGRDVITGVECRLCEVRITDQKAARRPREGLAGTPGGNSPSTGPAQAAEGRSGRLKDCEEPSCRQPIPATGGPLCSGCVIDAQEAHDAAQAAAARWEAEADNPQPVPGTDPQDEEDAATARLRARIAGQWGTPEELAAYGHGTEQ</sequence>
<feature type="compositionally biased region" description="Gly residues" evidence="1">
    <location>
        <begin position="237"/>
        <end position="246"/>
    </location>
</feature>
<dbReference type="Proteomes" id="UP001519311">
    <property type="component" value="Unassembled WGS sequence"/>
</dbReference>
<proteinExistence type="predicted"/>
<comment type="caution">
    <text evidence="2">The sequence shown here is derived from an EMBL/GenBank/DDBJ whole genome shotgun (WGS) entry which is preliminary data.</text>
</comment>
<feature type="compositionally biased region" description="Basic and acidic residues" evidence="1">
    <location>
        <begin position="398"/>
        <end position="409"/>
    </location>
</feature>
<feature type="region of interest" description="Disordered" evidence="1">
    <location>
        <begin position="117"/>
        <end position="248"/>
    </location>
</feature>
<feature type="region of interest" description="Disordered" evidence="1">
    <location>
        <begin position="371"/>
        <end position="409"/>
    </location>
</feature>
<evidence type="ECO:0000313" key="3">
    <source>
        <dbReference type="Proteomes" id="UP001519311"/>
    </source>
</evidence>
<organism evidence="2 3">
    <name type="scientific">Streptomyces clavifer</name>
    <dbReference type="NCBI Taxonomy" id="68188"/>
    <lineage>
        <taxon>Bacteria</taxon>
        <taxon>Bacillati</taxon>
        <taxon>Actinomycetota</taxon>
        <taxon>Actinomycetes</taxon>
        <taxon>Kitasatosporales</taxon>
        <taxon>Streptomycetaceae</taxon>
        <taxon>Streptomyces</taxon>
    </lineage>
</organism>
<feature type="region of interest" description="Disordered" evidence="1">
    <location>
        <begin position="436"/>
        <end position="492"/>
    </location>
</feature>
<evidence type="ECO:0008006" key="4">
    <source>
        <dbReference type="Google" id="ProtNLM"/>
    </source>
</evidence>
<dbReference type="RefSeq" id="WP_209471429.1">
    <property type="nucleotide sequence ID" value="NZ_BMWJ01000023.1"/>
</dbReference>
<evidence type="ECO:0000313" key="2">
    <source>
        <dbReference type="EMBL" id="MBP2363399.1"/>
    </source>
</evidence>
<feature type="compositionally biased region" description="Basic residues" evidence="1">
    <location>
        <begin position="174"/>
        <end position="186"/>
    </location>
</feature>
<protein>
    <recommendedName>
        <fullName evidence="4">Helix-turn-helix domain-containing protein</fullName>
    </recommendedName>
</protein>
<reference evidence="2 3" key="1">
    <citation type="submission" date="2021-03" db="EMBL/GenBank/DDBJ databases">
        <title>Sequencing the genomes of 1000 actinobacteria strains.</title>
        <authorList>
            <person name="Klenk H.-P."/>
        </authorList>
    </citation>
    <scope>NUCLEOTIDE SEQUENCE [LARGE SCALE GENOMIC DNA]</scope>
    <source>
        <strain evidence="2 3">DSM 40843</strain>
    </source>
</reference>
<gene>
    <name evidence="2" type="ORF">JOF59_005891</name>
</gene>
<name>A0ABS4VIH6_9ACTN</name>
<evidence type="ECO:0000256" key="1">
    <source>
        <dbReference type="SAM" id="MobiDB-lite"/>
    </source>
</evidence>
<dbReference type="EMBL" id="JAGINS010000002">
    <property type="protein sequence ID" value="MBP2363399.1"/>
    <property type="molecule type" value="Genomic_DNA"/>
</dbReference>
<feature type="compositionally biased region" description="Low complexity" evidence="1">
    <location>
        <begin position="195"/>
        <end position="223"/>
    </location>
</feature>